<keyword evidence="4" id="KW-0288">FMN</keyword>
<keyword evidence="6" id="KW-0560">Oxidoreductase</keyword>
<dbReference type="SUPFAM" id="SSF55469">
    <property type="entry name" value="FMN-dependent nitroreductase-like"/>
    <property type="match status" value="1"/>
</dbReference>
<protein>
    <submittedName>
        <fullName evidence="9">Nitroreductase</fullName>
    </submittedName>
</protein>
<comment type="cofactor">
    <cofactor evidence="1">
        <name>FMN</name>
        <dbReference type="ChEBI" id="CHEBI:58210"/>
    </cofactor>
</comment>
<gene>
    <name evidence="9" type="ORF">CLV98_11377</name>
</gene>
<organism evidence="9 10">
    <name type="scientific">Dyadobacter jejuensis</name>
    <dbReference type="NCBI Taxonomy" id="1082580"/>
    <lineage>
        <taxon>Bacteria</taxon>
        <taxon>Pseudomonadati</taxon>
        <taxon>Bacteroidota</taxon>
        <taxon>Cytophagia</taxon>
        <taxon>Cytophagales</taxon>
        <taxon>Spirosomataceae</taxon>
        <taxon>Dyadobacter</taxon>
    </lineage>
</organism>
<evidence type="ECO:0000256" key="3">
    <source>
        <dbReference type="ARBA" id="ARBA00022630"/>
    </source>
</evidence>
<keyword evidence="7" id="KW-0520">NAD</keyword>
<dbReference type="PANTHER" id="PTHR43821">
    <property type="entry name" value="NAD(P)H NITROREDUCTASE YDJA-RELATED"/>
    <property type="match status" value="1"/>
</dbReference>
<accession>A0A316AD94</accession>
<dbReference type="CDD" id="cd02135">
    <property type="entry name" value="YdjA-like"/>
    <property type="match status" value="1"/>
</dbReference>
<dbReference type="Gene3D" id="3.40.109.10">
    <property type="entry name" value="NADH Oxidase"/>
    <property type="match status" value="1"/>
</dbReference>
<dbReference type="InterPro" id="IPR026021">
    <property type="entry name" value="YdjA-like"/>
</dbReference>
<evidence type="ECO:0000313" key="9">
    <source>
        <dbReference type="EMBL" id="PWJ55601.1"/>
    </source>
</evidence>
<keyword evidence="5" id="KW-0521">NADP</keyword>
<dbReference type="RefSeq" id="WP_109677078.1">
    <property type="nucleotide sequence ID" value="NZ_QGDT01000013.1"/>
</dbReference>
<dbReference type="OrthoDB" id="9804207at2"/>
<dbReference type="AlphaFoldDB" id="A0A316AD94"/>
<evidence type="ECO:0000259" key="8">
    <source>
        <dbReference type="Pfam" id="PF00881"/>
    </source>
</evidence>
<evidence type="ECO:0000256" key="2">
    <source>
        <dbReference type="ARBA" id="ARBA00007118"/>
    </source>
</evidence>
<proteinExistence type="inferred from homology"/>
<dbReference type="InterPro" id="IPR052530">
    <property type="entry name" value="NAD(P)H_nitroreductase"/>
</dbReference>
<dbReference type="Pfam" id="PF00881">
    <property type="entry name" value="Nitroreductase"/>
    <property type="match status" value="1"/>
</dbReference>
<evidence type="ECO:0000256" key="4">
    <source>
        <dbReference type="ARBA" id="ARBA00022643"/>
    </source>
</evidence>
<dbReference type="EMBL" id="QGDT01000013">
    <property type="protein sequence ID" value="PWJ55601.1"/>
    <property type="molecule type" value="Genomic_DNA"/>
</dbReference>
<dbReference type="InterPro" id="IPR000415">
    <property type="entry name" value="Nitroreductase-like"/>
</dbReference>
<dbReference type="GO" id="GO:0016491">
    <property type="term" value="F:oxidoreductase activity"/>
    <property type="evidence" value="ECO:0007669"/>
    <property type="project" value="UniProtKB-KW"/>
</dbReference>
<sequence length="189" mass="21441">MHIETITENIKSRRSIFPPSYTDQDITIDTIKAILENANYAPTHRRTEPWRFTVMKGEGLVRLAEFLRERYKNNTAPEAFSQARYEAAGEKVLKANCVIAIHMQPHPDQVPEWEEVAAVACAVQNMWLTATAYGIGAYWSSPGFLDEIGAFLNIPMDHKCLGLFYMGYSNAGDLEAKRTPIEDKTTWLI</sequence>
<evidence type="ECO:0000256" key="6">
    <source>
        <dbReference type="ARBA" id="ARBA00023002"/>
    </source>
</evidence>
<dbReference type="Proteomes" id="UP000245880">
    <property type="component" value="Unassembled WGS sequence"/>
</dbReference>
<reference evidence="9 10" key="1">
    <citation type="submission" date="2018-03" db="EMBL/GenBank/DDBJ databases">
        <title>Genomic Encyclopedia of Archaeal and Bacterial Type Strains, Phase II (KMG-II): from individual species to whole genera.</title>
        <authorList>
            <person name="Goeker M."/>
        </authorList>
    </citation>
    <scope>NUCLEOTIDE SEQUENCE [LARGE SCALE GENOMIC DNA]</scope>
    <source>
        <strain evidence="9 10">DSM 100346</strain>
    </source>
</reference>
<dbReference type="InterPro" id="IPR029479">
    <property type="entry name" value="Nitroreductase"/>
</dbReference>
<comment type="caution">
    <text evidence="9">The sequence shown here is derived from an EMBL/GenBank/DDBJ whole genome shotgun (WGS) entry which is preliminary data.</text>
</comment>
<name>A0A316AD94_9BACT</name>
<keyword evidence="3" id="KW-0285">Flavoprotein</keyword>
<evidence type="ECO:0000313" key="10">
    <source>
        <dbReference type="Proteomes" id="UP000245880"/>
    </source>
</evidence>
<evidence type="ECO:0000256" key="7">
    <source>
        <dbReference type="ARBA" id="ARBA00023027"/>
    </source>
</evidence>
<keyword evidence="10" id="KW-1185">Reference proteome</keyword>
<dbReference type="PANTHER" id="PTHR43821:SF1">
    <property type="entry name" value="NAD(P)H NITROREDUCTASE YDJA-RELATED"/>
    <property type="match status" value="1"/>
</dbReference>
<evidence type="ECO:0000256" key="1">
    <source>
        <dbReference type="ARBA" id="ARBA00001917"/>
    </source>
</evidence>
<feature type="domain" description="Nitroreductase" evidence="8">
    <location>
        <begin position="10"/>
        <end position="168"/>
    </location>
</feature>
<evidence type="ECO:0000256" key="5">
    <source>
        <dbReference type="ARBA" id="ARBA00022857"/>
    </source>
</evidence>
<comment type="similarity">
    <text evidence="2">Belongs to the nitroreductase family.</text>
</comment>